<dbReference type="Proteomes" id="UP001392437">
    <property type="component" value="Unassembled WGS sequence"/>
</dbReference>
<protein>
    <submittedName>
        <fullName evidence="1">Uncharacterized protein</fullName>
    </submittedName>
</protein>
<sequence length="106" mass="11980">MLFKFLGGISNHPLPQLPTHDPPSLAFYISPFSTSSPWNQFLLTLISSVRFLFPSTPRQYIGKLCIKQNSSVTMWLHNGSSAHRNSILNSSVERTSVLHFAEFQMV</sequence>
<reference evidence="1 2" key="1">
    <citation type="submission" date="2023-01" db="EMBL/GenBank/DDBJ databases">
        <title>Analysis of 21 Apiospora genomes using comparative genomics revels a genus with tremendous synthesis potential of carbohydrate active enzymes and secondary metabolites.</title>
        <authorList>
            <person name="Sorensen T."/>
        </authorList>
    </citation>
    <scope>NUCLEOTIDE SEQUENCE [LARGE SCALE GENOMIC DNA]</scope>
    <source>
        <strain evidence="1 2">CBS 117206</strain>
    </source>
</reference>
<accession>A0AAW0QNF2</accession>
<dbReference type="AlphaFoldDB" id="A0AAW0QNF2"/>
<gene>
    <name evidence="1" type="ORF">PG999_007894</name>
</gene>
<organism evidence="1 2">
    <name type="scientific">Apiospora kogelbergensis</name>
    <dbReference type="NCBI Taxonomy" id="1337665"/>
    <lineage>
        <taxon>Eukaryota</taxon>
        <taxon>Fungi</taxon>
        <taxon>Dikarya</taxon>
        <taxon>Ascomycota</taxon>
        <taxon>Pezizomycotina</taxon>
        <taxon>Sordariomycetes</taxon>
        <taxon>Xylariomycetidae</taxon>
        <taxon>Amphisphaeriales</taxon>
        <taxon>Apiosporaceae</taxon>
        <taxon>Apiospora</taxon>
    </lineage>
</organism>
<keyword evidence="2" id="KW-1185">Reference proteome</keyword>
<comment type="caution">
    <text evidence="1">The sequence shown here is derived from an EMBL/GenBank/DDBJ whole genome shotgun (WGS) entry which is preliminary data.</text>
</comment>
<evidence type="ECO:0000313" key="1">
    <source>
        <dbReference type="EMBL" id="KAK8109757.1"/>
    </source>
</evidence>
<name>A0AAW0QNF2_9PEZI</name>
<proteinExistence type="predicted"/>
<dbReference type="EMBL" id="JAQQWP010000007">
    <property type="protein sequence ID" value="KAK8109757.1"/>
    <property type="molecule type" value="Genomic_DNA"/>
</dbReference>
<evidence type="ECO:0000313" key="2">
    <source>
        <dbReference type="Proteomes" id="UP001392437"/>
    </source>
</evidence>